<evidence type="ECO:0000256" key="3">
    <source>
        <dbReference type="SAM" id="MobiDB-lite"/>
    </source>
</evidence>
<dbReference type="Gramene" id="Pp3c5_12740V3.2">
    <property type="protein sequence ID" value="PAC:32953393.CDS.1"/>
    <property type="gene ID" value="Pp3c5_12740"/>
</dbReference>
<evidence type="ECO:0000256" key="2">
    <source>
        <dbReference type="ARBA" id="ARBA00023315"/>
    </source>
</evidence>
<proteinExistence type="predicted"/>
<dbReference type="CDD" id="cd04301">
    <property type="entry name" value="NAT_SF"/>
    <property type="match status" value="1"/>
</dbReference>
<dbReference type="FunFam" id="3.40.630.30:FF:000139">
    <property type="entry name" value="L-ornithine N5-acetyltransferase NATA1"/>
    <property type="match status" value="1"/>
</dbReference>
<sequence length="341" mass="37380">MAATVRLATRLDVPLINALVYELAEVEEMRSSCKSTDIGLNELLFTHAPFQGPTVFILEIEEPTKEAASQNKDDEAMSGTVVTKPLSDTSGEIEKVPPVNTSEVLLGNTASVELMLFRSVSNVKYRGRFFSEACSPKASDGVFLNEVSSPKSLLQSNKETDMEEPVLEVFRSASNMNLKEHDTSAPAIAASEVVEAPRGIPRINSGSEDLYAEVIGEFSAGSLVEDPDREAFQSPCVDGKNSRIVAGFAHVFPNYSTYLAKPGLYMEALHIRKPYRRMGLGTMFLKKIAKEAVKLGMERIEWCLLHSNQPAINFYEGNGGRIKPGFRKCAIDGEAFNSCEP</sequence>
<dbReference type="Gramene" id="Pp3c5_12740V3.1">
    <property type="protein sequence ID" value="PAC:32953392.CDS.1"/>
    <property type="gene ID" value="Pp3c5_12740"/>
</dbReference>
<keyword evidence="7" id="KW-1185">Reference proteome</keyword>
<dbReference type="GO" id="GO:0008080">
    <property type="term" value="F:N-acetyltransferase activity"/>
    <property type="evidence" value="ECO:0000318"/>
    <property type="project" value="GO_Central"/>
</dbReference>
<dbReference type="GeneID" id="112282982"/>
<dbReference type="EnsemblPlants" id="Pp3c5_12740V3.1">
    <property type="protein sequence ID" value="PAC:32953392.CDS.1"/>
    <property type="gene ID" value="Pp3c5_12740"/>
</dbReference>
<dbReference type="PANTHER" id="PTHR10545">
    <property type="entry name" value="DIAMINE N-ACETYLTRANSFERASE"/>
    <property type="match status" value="1"/>
</dbReference>
<reference evidence="5 7" key="1">
    <citation type="journal article" date="2008" name="Science">
        <title>The Physcomitrella genome reveals evolutionary insights into the conquest of land by plants.</title>
        <authorList>
            <person name="Rensing S."/>
            <person name="Lang D."/>
            <person name="Zimmer A."/>
            <person name="Terry A."/>
            <person name="Salamov A."/>
            <person name="Shapiro H."/>
            <person name="Nishiyama T."/>
            <person name="Perroud P.-F."/>
            <person name="Lindquist E."/>
            <person name="Kamisugi Y."/>
            <person name="Tanahashi T."/>
            <person name="Sakakibara K."/>
            <person name="Fujita T."/>
            <person name="Oishi K."/>
            <person name="Shin-I T."/>
            <person name="Kuroki Y."/>
            <person name="Toyoda A."/>
            <person name="Suzuki Y."/>
            <person name="Hashimoto A."/>
            <person name="Yamaguchi K."/>
            <person name="Sugano A."/>
            <person name="Kohara Y."/>
            <person name="Fujiyama A."/>
            <person name="Anterola A."/>
            <person name="Aoki S."/>
            <person name="Ashton N."/>
            <person name="Barbazuk W.B."/>
            <person name="Barker E."/>
            <person name="Bennetzen J."/>
            <person name="Bezanilla M."/>
            <person name="Blankenship R."/>
            <person name="Cho S.H."/>
            <person name="Dutcher S."/>
            <person name="Estelle M."/>
            <person name="Fawcett J.A."/>
            <person name="Gundlach H."/>
            <person name="Hanada K."/>
            <person name="Heyl A."/>
            <person name="Hicks K.A."/>
            <person name="Hugh J."/>
            <person name="Lohr M."/>
            <person name="Mayer K."/>
            <person name="Melkozernov A."/>
            <person name="Murata T."/>
            <person name="Nelson D."/>
            <person name="Pils B."/>
            <person name="Prigge M."/>
            <person name="Reiss B."/>
            <person name="Renner T."/>
            <person name="Rombauts S."/>
            <person name="Rushton P."/>
            <person name="Sanderfoot A."/>
            <person name="Schween G."/>
            <person name="Shiu S.-H."/>
            <person name="Stueber K."/>
            <person name="Theodoulou F.L."/>
            <person name="Tu H."/>
            <person name="Van de Peer Y."/>
            <person name="Verrier P.J."/>
            <person name="Waters E."/>
            <person name="Wood A."/>
            <person name="Yang L."/>
            <person name="Cove D."/>
            <person name="Cuming A."/>
            <person name="Hasebe M."/>
            <person name="Lucas S."/>
            <person name="Mishler D.B."/>
            <person name="Reski R."/>
            <person name="Grigoriev I."/>
            <person name="Quatrano R.S."/>
            <person name="Boore J.L."/>
        </authorList>
    </citation>
    <scope>NUCLEOTIDE SEQUENCE [LARGE SCALE GENOMIC DNA]</scope>
    <source>
        <strain evidence="6 7">cv. Gransden 2004</strain>
    </source>
</reference>
<name>A0A2K1KJH2_PHYPA</name>
<dbReference type="KEGG" id="ppp:112282982"/>
<dbReference type="SUPFAM" id="SSF55729">
    <property type="entry name" value="Acyl-CoA N-acyltransferases (Nat)"/>
    <property type="match status" value="1"/>
</dbReference>
<gene>
    <name evidence="6" type="primary">LOC112282982</name>
    <name evidence="5" type="ORF">PHYPA_007590</name>
</gene>
<organism evidence="5">
    <name type="scientific">Physcomitrium patens</name>
    <name type="common">Spreading-leaved earth moss</name>
    <name type="synonym">Physcomitrella patens</name>
    <dbReference type="NCBI Taxonomy" id="3218"/>
    <lineage>
        <taxon>Eukaryota</taxon>
        <taxon>Viridiplantae</taxon>
        <taxon>Streptophyta</taxon>
        <taxon>Embryophyta</taxon>
        <taxon>Bryophyta</taxon>
        <taxon>Bryophytina</taxon>
        <taxon>Bryopsida</taxon>
        <taxon>Funariidae</taxon>
        <taxon>Funariales</taxon>
        <taxon>Funariaceae</taxon>
        <taxon>Physcomitrium</taxon>
    </lineage>
</organism>
<dbReference type="PaxDb" id="3218-PP1S236_79V6.1"/>
<evidence type="ECO:0000313" key="5">
    <source>
        <dbReference type="EMBL" id="PNR53915.1"/>
    </source>
</evidence>
<evidence type="ECO:0000313" key="6">
    <source>
        <dbReference type="EnsemblPlants" id="PAC:32953392.CDS.1"/>
    </source>
</evidence>
<dbReference type="EnsemblPlants" id="Pp3c5_12740V3.2">
    <property type="protein sequence ID" value="PAC:32953393.CDS.1"/>
    <property type="gene ID" value="Pp3c5_12740"/>
</dbReference>
<keyword evidence="2" id="KW-0012">Acyltransferase</keyword>
<protein>
    <recommendedName>
        <fullName evidence="4">N-acetyltransferase domain-containing protein</fullName>
    </recommendedName>
</protein>
<keyword evidence="1" id="KW-0808">Transferase</keyword>
<dbReference type="InterPro" id="IPR016181">
    <property type="entry name" value="Acyl_CoA_acyltransferase"/>
</dbReference>
<feature type="domain" description="N-acetyltransferase" evidence="4">
    <location>
        <begin position="191"/>
        <end position="341"/>
    </location>
</feature>
<dbReference type="InterPro" id="IPR051016">
    <property type="entry name" value="Diverse_Substrate_AcTransf"/>
</dbReference>
<reference evidence="5 7" key="2">
    <citation type="journal article" date="2018" name="Plant J.">
        <title>The Physcomitrella patens chromosome-scale assembly reveals moss genome structure and evolution.</title>
        <authorList>
            <person name="Lang D."/>
            <person name="Ullrich K.K."/>
            <person name="Murat F."/>
            <person name="Fuchs J."/>
            <person name="Jenkins J."/>
            <person name="Haas F.B."/>
            <person name="Piednoel M."/>
            <person name="Gundlach H."/>
            <person name="Van Bel M."/>
            <person name="Meyberg R."/>
            <person name="Vives C."/>
            <person name="Morata J."/>
            <person name="Symeonidi A."/>
            <person name="Hiss M."/>
            <person name="Muchero W."/>
            <person name="Kamisugi Y."/>
            <person name="Saleh O."/>
            <person name="Blanc G."/>
            <person name="Decker E.L."/>
            <person name="van Gessel N."/>
            <person name="Grimwood J."/>
            <person name="Hayes R.D."/>
            <person name="Graham S.W."/>
            <person name="Gunter L.E."/>
            <person name="McDaniel S.F."/>
            <person name="Hoernstein S.N.W."/>
            <person name="Larsson A."/>
            <person name="Li F.W."/>
            <person name="Perroud P.F."/>
            <person name="Phillips J."/>
            <person name="Ranjan P."/>
            <person name="Rokshar D.S."/>
            <person name="Rothfels C.J."/>
            <person name="Schneider L."/>
            <person name="Shu S."/>
            <person name="Stevenson D.W."/>
            <person name="Thummler F."/>
            <person name="Tillich M."/>
            <person name="Villarreal Aguilar J.C."/>
            <person name="Widiez T."/>
            <person name="Wong G.K."/>
            <person name="Wymore A."/>
            <person name="Zhang Y."/>
            <person name="Zimmer A.D."/>
            <person name="Quatrano R.S."/>
            <person name="Mayer K.F.X."/>
            <person name="Goodstein D."/>
            <person name="Casacuberta J.M."/>
            <person name="Vandepoele K."/>
            <person name="Reski R."/>
            <person name="Cuming A.C."/>
            <person name="Tuskan G.A."/>
            <person name="Maumus F."/>
            <person name="Salse J."/>
            <person name="Schmutz J."/>
            <person name="Rensing S.A."/>
        </authorList>
    </citation>
    <scope>NUCLEOTIDE SEQUENCE [LARGE SCALE GENOMIC DNA]</scope>
    <source>
        <strain evidence="6 7">cv. Gransden 2004</strain>
    </source>
</reference>
<dbReference type="RefSeq" id="XP_024377010.1">
    <property type="nucleotide sequence ID" value="XM_024521242.2"/>
</dbReference>
<evidence type="ECO:0000259" key="4">
    <source>
        <dbReference type="PROSITE" id="PS51186"/>
    </source>
</evidence>
<reference evidence="6" key="3">
    <citation type="submission" date="2020-12" db="UniProtKB">
        <authorList>
            <consortium name="EnsemblPlants"/>
        </authorList>
    </citation>
    <scope>IDENTIFICATION</scope>
</reference>
<dbReference type="InterPro" id="IPR000182">
    <property type="entry name" value="GNAT_dom"/>
</dbReference>
<dbReference type="STRING" id="3218.A0A2K1KJH2"/>
<dbReference type="EMBL" id="ABEU02000005">
    <property type="protein sequence ID" value="PNR53915.1"/>
    <property type="molecule type" value="Genomic_DNA"/>
</dbReference>
<dbReference type="AlphaFoldDB" id="A0A2K1KJH2"/>
<dbReference type="Proteomes" id="UP000006727">
    <property type="component" value="Chromosome 5"/>
</dbReference>
<evidence type="ECO:0000313" key="7">
    <source>
        <dbReference type="Proteomes" id="UP000006727"/>
    </source>
</evidence>
<dbReference type="PROSITE" id="PS51186">
    <property type="entry name" value="GNAT"/>
    <property type="match status" value="1"/>
</dbReference>
<accession>A0A2K1KJH2</accession>
<dbReference type="PANTHER" id="PTHR10545:SF29">
    <property type="entry name" value="GH14572P-RELATED"/>
    <property type="match status" value="1"/>
</dbReference>
<feature type="region of interest" description="Disordered" evidence="3">
    <location>
        <begin position="66"/>
        <end position="95"/>
    </location>
</feature>
<dbReference type="Gene3D" id="3.40.630.30">
    <property type="match status" value="1"/>
</dbReference>
<dbReference type="OrthoDB" id="7305308at2759"/>
<dbReference type="Pfam" id="PF00583">
    <property type="entry name" value="Acetyltransf_1"/>
    <property type="match status" value="1"/>
</dbReference>
<evidence type="ECO:0000256" key="1">
    <source>
        <dbReference type="ARBA" id="ARBA00022679"/>
    </source>
</evidence>